<evidence type="ECO:0000259" key="3">
    <source>
        <dbReference type="Pfam" id="PF07244"/>
    </source>
</evidence>
<dbReference type="Pfam" id="PF07244">
    <property type="entry name" value="POTRA"/>
    <property type="match status" value="1"/>
</dbReference>
<dbReference type="RefSeq" id="WP_210759393.1">
    <property type="nucleotide sequence ID" value="NZ_CP060139.1"/>
</dbReference>
<dbReference type="PANTHER" id="PTHR12815:SF18">
    <property type="entry name" value="SORTING AND ASSEMBLY MACHINERY COMPONENT 50 HOMOLOG"/>
    <property type="match status" value="1"/>
</dbReference>
<evidence type="ECO:0000256" key="1">
    <source>
        <dbReference type="ARBA" id="ARBA00022452"/>
    </source>
</evidence>
<feature type="domain" description="POTRA" evidence="3">
    <location>
        <begin position="92"/>
        <end position="138"/>
    </location>
</feature>
<sequence length="765" mass="88108">MLKRLIIWSLLLTSLAGCKYSRYVPDDRYLLWRSEIILEDGGRADALAEGIIRQKPNRKFILPRLRPGLAIHSWGSGEEKNFWSRLGQAPVIFDQAKAERSADLLQLYYFNKGYFQAQVKEEIEYRSHQRAQVKYRVVRGPRYRIDSIQYELIPALERLRLASADESELKEGQYYDLEKLDLERGRLKRLFRDNGYFDFSDSYISFDADTNKRAGLHRVTVKLIVRGIPERAGDSIVYRVPKPYFIRNISVIPDFDFQSRQAPGDSIQFQKYLIKYDSLAYKPRYLTDAIHFNQGDLFRQSVINETYSHYSSYNAFNVTEINFRPLKSDTGRSFLDVEIRLVPQDKRSFNTEMEVTNTSGNYGISGSVGIINRNLFRGGEALSFKINSGLEYQPTLANTENLSRTFELGAEIRIDFPRFVLPFNTLNLVPKRMQPRSSVSLYANRTARIEFDRETFGGRLSYQWNESAFKTHQVDLLNLSFSRLDSIDDYFISQLDTIQNLAFKSEFISSSSWKYTYNGQQSVSQEYYDFFSSEVELAGSLQSILANNIGKVNDAGTSLLFGAPVYQFARINLDYRYYIHPSPEQLYVFRLSGGYIHPYGLSQIEGANSTFRLPPFSRFFFIGGTNDLRAWPAYRAGGGQDQVSSYTDTSSNFAIGTFKLLSNIEYRFPMYGSLKGAVFLDAGNIWLTGGLESEQSKFELRNLARDLYIGSGLGFRLDLDFFVIRLDIGLRLRDPGYYSSREEWVIATKPVFNNLTYNIALGYPF</sequence>
<dbReference type="GO" id="GO:0019867">
    <property type="term" value="C:outer membrane"/>
    <property type="evidence" value="ECO:0007669"/>
    <property type="project" value="InterPro"/>
</dbReference>
<name>A0A7H0VGL8_9FLAO</name>
<accession>A0A7H0VGL8</accession>
<dbReference type="Gene3D" id="2.40.160.50">
    <property type="entry name" value="membrane protein fhac: a member of the omp85/tpsb transporter family"/>
    <property type="match status" value="1"/>
</dbReference>
<dbReference type="PROSITE" id="PS51257">
    <property type="entry name" value="PROKAR_LIPOPROTEIN"/>
    <property type="match status" value="1"/>
</dbReference>
<dbReference type="Proteomes" id="UP000516305">
    <property type="component" value="Chromosome"/>
</dbReference>
<reference evidence="4 5" key="1">
    <citation type="submission" date="2020-08" db="EMBL/GenBank/DDBJ databases">
        <title>Croceimicrobium hydrocarbonivorans gen. nov., sp. nov., a novel marine bacterium isolated from a bacterial consortium that degrades polyethylene terephthalate.</title>
        <authorList>
            <person name="Liu R."/>
        </authorList>
    </citation>
    <scope>NUCLEOTIDE SEQUENCE [LARGE SCALE GENOMIC DNA]</scope>
    <source>
        <strain evidence="4 5">A20-9</strain>
    </source>
</reference>
<gene>
    <name evidence="4" type="ORF">H4K34_03220</name>
</gene>
<dbReference type="KEGG" id="chyd:H4K34_03220"/>
<keyword evidence="1" id="KW-1134">Transmembrane beta strand</keyword>
<organism evidence="4 5">
    <name type="scientific">Croceimicrobium hydrocarbonivorans</name>
    <dbReference type="NCBI Taxonomy" id="2761580"/>
    <lineage>
        <taxon>Bacteria</taxon>
        <taxon>Pseudomonadati</taxon>
        <taxon>Bacteroidota</taxon>
        <taxon>Flavobacteriia</taxon>
        <taxon>Flavobacteriales</taxon>
        <taxon>Owenweeksiaceae</taxon>
        <taxon>Croceimicrobium</taxon>
    </lineage>
</organism>
<protein>
    <recommendedName>
        <fullName evidence="3">POTRA domain-containing protein</fullName>
    </recommendedName>
</protein>
<dbReference type="PANTHER" id="PTHR12815">
    <property type="entry name" value="SORTING AND ASSEMBLY MACHINERY SAMM50 PROTEIN FAMILY MEMBER"/>
    <property type="match status" value="1"/>
</dbReference>
<keyword evidence="5" id="KW-1185">Reference proteome</keyword>
<dbReference type="Gene3D" id="3.10.20.310">
    <property type="entry name" value="membrane protein fhac"/>
    <property type="match status" value="1"/>
</dbReference>
<evidence type="ECO:0000313" key="5">
    <source>
        <dbReference type="Proteomes" id="UP000516305"/>
    </source>
</evidence>
<proteinExistence type="predicted"/>
<dbReference type="EMBL" id="CP060139">
    <property type="protein sequence ID" value="QNR24866.1"/>
    <property type="molecule type" value="Genomic_DNA"/>
</dbReference>
<evidence type="ECO:0000256" key="2">
    <source>
        <dbReference type="ARBA" id="ARBA00022692"/>
    </source>
</evidence>
<dbReference type="InterPro" id="IPR039910">
    <property type="entry name" value="D15-like"/>
</dbReference>
<dbReference type="InterPro" id="IPR010827">
    <property type="entry name" value="BamA/TamA_POTRA"/>
</dbReference>
<keyword evidence="1" id="KW-0472">Membrane</keyword>
<evidence type="ECO:0000313" key="4">
    <source>
        <dbReference type="EMBL" id="QNR24866.1"/>
    </source>
</evidence>
<dbReference type="AlphaFoldDB" id="A0A7H0VGL8"/>
<keyword evidence="2" id="KW-0812">Transmembrane</keyword>